<evidence type="ECO:0000313" key="11">
    <source>
        <dbReference type="Proteomes" id="UP000494206"/>
    </source>
</evidence>
<dbReference type="GO" id="GO:0004714">
    <property type="term" value="F:transmembrane receptor protein tyrosine kinase activity"/>
    <property type="evidence" value="ECO:0007669"/>
    <property type="project" value="TreeGrafter"/>
</dbReference>
<dbReference type="InterPro" id="IPR020635">
    <property type="entry name" value="Tyr_kinase_cat_dom"/>
</dbReference>
<keyword evidence="2" id="KW-0547">Nucleotide-binding</keyword>
<dbReference type="PANTHER" id="PTHR24416:SF600">
    <property type="entry name" value="PDGF- AND VEGF-RECEPTOR RELATED, ISOFORM J"/>
    <property type="match status" value="1"/>
</dbReference>
<dbReference type="SUPFAM" id="SSF56112">
    <property type="entry name" value="Protein kinase-like (PK-like)"/>
    <property type="match status" value="1"/>
</dbReference>
<keyword evidence="11" id="KW-1185">Reference proteome</keyword>
<dbReference type="AlphaFoldDB" id="A0A8S1EKY3"/>
<keyword evidence="4" id="KW-0067">ATP-binding</keyword>
<evidence type="ECO:0000256" key="8">
    <source>
        <dbReference type="SAM" id="SignalP"/>
    </source>
</evidence>
<dbReference type="InterPro" id="IPR000719">
    <property type="entry name" value="Prot_kinase_dom"/>
</dbReference>
<comment type="caution">
    <text evidence="10">The sequence shown here is derived from an EMBL/GenBank/DDBJ whole genome shotgun (WGS) entry which is preliminary data.</text>
</comment>
<evidence type="ECO:0000256" key="1">
    <source>
        <dbReference type="ARBA" id="ARBA00022679"/>
    </source>
</evidence>
<keyword evidence="3" id="KW-0418">Kinase</keyword>
<dbReference type="PANTHER" id="PTHR24416">
    <property type="entry name" value="TYROSINE-PROTEIN KINASE RECEPTOR"/>
    <property type="match status" value="1"/>
</dbReference>
<organism evidence="10 11">
    <name type="scientific">Caenorhabditis bovis</name>
    <dbReference type="NCBI Taxonomy" id="2654633"/>
    <lineage>
        <taxon>Eukaryota</taxon>
        <taxon>Metazoa</taxon>
        <taxon>Ecdysozoa</taxon>
        <taxon>Nematoda</taxon>
        <taxon>Chromadorea</taxon>
        <taxon>Rhabditida</taxon>
        <taxon>Rhabditina</taxon>
        <taxon>Rhabditomorpha</taxon>
        <taxon>Rhabditoidea</taxon>
        <taxon>Rhabditidae</taxon>
        <taxon>Peloderinae</taxon>
        <taxon>Caenorhabditis</taxon>
    </lineage>
</organism>
<keyword evidence="7" id="KW-0472">Membrane</keyword>
<evidence type="ECO:0000313" key="10">
    <source>
        <dbReference type="EMBL" id="CAB3400018.1"/>
    </source>
</evidence>
<keyword evidence="7" id="KW-0812">Transmembrane</keyword>
<dbReference type="Gene3D" id="3.30.200.20">
    <property type="entry name" value="Phosphorylase Kinase, domain 1"/>
    <property type="match status" value="1"/>
</dbReference>
<dbReference type="PROSITE" id="PS50011">
    <property type="entry name" value="PROTEIN_KINASE_DOM"/>
    <property type="match status" value="1"/>
</dbReference>
<dbReference type="GO" id="GO:0007169">
    <property type="term" value="P:cell surface receptor protein tyrosine kinase signaling pathway"/>
    <property type="evidence" value="ECO:0007669"/>
    <property type="project" value="TreeGrafter"/>
</dbReference>
<dbReference type="Proteomes" id="UP000494206">
    <property type="component" value="Unassembled WGS sequence"/>
</dbReference>
<accession>A0A8S1EKY3</accession>
<dbReference type="OrthoDB" id="3256376at2759"/>
<evidence type="ECO:0000256" key="7">
    <source>
        <dbReference type="SAM" id="Phobius"/>
    </source>
</evidence>
<evidence type="ECO:0000256" key="2">
    <source>
        <dbReference type="ARBA" id="ARBA00022741"/>
    </source>
</evidence>
<sequence>MIFLIFLATLSSAHPSKNSDEITEKPNTKIDEMTQTSSGHGNTADKAFDLTPADIHYLQAITDIANVPLDVLQNFDLQLNMDDNHPRNPPPPITPQPYSIPPYRRPTTPGYYDPYYPYDKNLEKKTSNAVALGLGIGIPLGIIATVIVVLTILWCRRRQMQRRPILPYPFYKHSNDYKTQLDSPAYSMHDPWILDRNLLEIDYNKKLGSGAFCNVFIGKINGEAPVTHIYPGVRTQNLVNCSVAVKMLPSFADDIARSDFMQEINFMKALAYHPHLVSMLGFVHDKKSPYLLVELCEKGDLLHLIRSRRDEIIEGPSAHPDGLKIKDLLMFSWQISNGLEYLNSIGCIHRDIAARNVLVDSSNTCKIGDFGLCRLTDSLLYTARGGRLPLKWMAPESLASFEYSFKSDVWSYGVLLWELFSLGEVPYADIQTTDLLTYHRSGKRLEKPTYCPNEIYQIMTSCCLLETNDRPSFQHICSLLAMMLESATENYGYLVPTSKAAAAATEPSSAVREMDEQCDDV</sequence>
<feature type="compositionally biased region" description="Pro residues" evidence="6">
    <location>
        <begin position="87"/>
        <end position="104"/>
    </location>
</feature>
<dbReference type="CDD" id="cd00192">
    <property type="entry name" value="PTKc"/>
    <property type="match status" value="1"/>
</dbReference>
<feature type="domain" description="Protein kinase" evidence="9">
    <location>
        <begin position="201"/>
        <end position="494"/>
    </location>
</feature>
<protein>
    <recommendedName>
        <fullName evidence="9">Protein kinase domain-containing protein</fullName>
    </recommendedName>
</protein>
<feature type="signal peptide" evidence="8">
    <location>
        <begin position="1"/>
        <end position="15"/>
    </location>
</feature>
<evidence type="ECO:0000259" key="9">
    <source>
        <dbReference type="PROSITE" id="PS50011"/>
    </source>
</evidence>
<dbReference type="GO" id="GO:0005524">
    <property type="term" value="F:ATP binding"/>
    <property type="evidence" value="ECO:0007669"/>
    <property type="project" value="UniProtKB-KW"/>
</dbReference>
<evidence type="ECO:0000256" key="5">
    <source>
        <dbReference type="ARBA" id="ARBA00023137"/>
    </source>
</evidence>
<proteinExistence type="predicted"/>
<dbReference type="SMART" id="SM00219">
    <property type="entry name" value="TyrKc"/>
    <property type="match status" value="1"/>
</dbReference>
<dbReference type="PRINTS" id="PR00109">
    <property type="entry name" value="TYRKINASE"/>
</dbReference>
<keyword evidence="1" id="KW-0808">Transferase</keyword>
<dbReference type="GO" id="GO:0005886">
    <property type="term" value="C:plasma membrane"/>
    <property type="evidence" value="ECO:0007669"/>
    <property type="project" value="TreeGrafter"/>
</dbReference>
<evidence type="ECO:0000256" key="3">
    <source>
        <dbReference type="ARBA" id="ARBA00022777"/>
    </source>
</evidence>
<reference evidence="10 11" key="1">
    <citation type="submission" date="2020-04" db="EMBL/GenBank/DDBJ databases">
        <authorList>
            <person name="Laetsch R D."/>
            <person name="Stevens L."/>
            <person name="Kumar S."/>
            <person name="Blaxter L. M."/>
        </authorList>
    </citation>
    <scope>NUCLEOTIDE SEQUENCE [LARGE SCALE GENOMIC DNA]</scope>
</reference>
<gene>
    <name evidence="10" type="ORF">CBOVIS_LOCUS3042</name>
</gene>
<feature type="chain" id="PRO_5035882852" description="Protein kinase domain-containing protein" evidence="8">
    <location>
        <begin position="16"/>
        <end position="521"/>
    </location>
</feature>
<dbReference type="FunFam" id="1.10.510.10:FF:000554">
    <property type="entry name" value="Predicted protein"/>
    <property type="match status" value="1"/>
</dbReference>
<dbReference type="InterPro" id="IPR008266">
    <property type="entry name" value="Tyr_kinase_AS"/>
</dbReference>
<dbReference type="InterPro" id="IPR001245">
    <property type="entry name" value="Ser-Thr/Tyr_kinase_cat_dom"/>
</dbReference>
<dbReference type="PROSITE" id="PS00109">
    <property type="entry name" value="PROTEIN_KINASE_TYR"/>
    <property type="match status" value="1"/>
</dbReference>
<dbReference type="InterPro" id="IPR011009">
    <property type="entry name" value="Kinase-like_dom_sf"/>
</dbReference>
<dbReference type="InterPro" id="IPR050122">
    <property type="entry name" value="RTK"/>
</dbReference>
<feature type="region of interest" description="Disordered" evidence="6">
    <location>
        <begin position="80"/>
        <end position="104"/>
    </location>
</feature>
<feature type="transmembrane region" description="Helical" evidence="7">
    <location>
        <begin position="130"/>
        <end position="155"/>
    </location>
</feature>
<dbReference type="EMBL" id="CADEPM010000002">
    <property type="protein sequence ID" value="CAB3400018.1"/>
    <property type="molecule type" value="Genomic_DNA"/>
</dbReference>
<keyword evidence="7" id="KW-1133">Transmembrane helix</keyword>
<name>A0A8S1EKY3_9PELO</name>
<dbReference type="Pfam" id="PF07714">
    <property type="entry name" value="PK_Tyr_Ser-Thr"/>
    <property type="match status" value="1"/>
</dbReference>
<evidence type="ECO:0000256" key="6">
    <source>
        <dbReference type="SAM" id="MobiDB-lite"/>
    </source>
</evidence>
<keyword evidence="8" id="KW-0732">Signal</keyword>
<dbReference type="GO" id="GO:0043235">
    <property type="term" value="C:receptor complex"/>
    <property type="evidence" value="ECO:0007669"/>
    <property type="project" value="TreeGrafter"/>
</dbReference>
<dbReference type="Gene3D" id="1.10.510.10">
    <property type="entry name" value="Transferase(Phosphotransferase) domain 1"/>
    <property type="match status" value="1"/>
</dbReference>
<evidence type="ECO:0000256" key="4">
    <source>
        <dbReference type="ARBA" id="ARBA00022840"/>
    </source>
</evidence>
<keyword evidence="5" id="KW-0829">Tyrosine-protein kinase</keyword>